<organism evidence="2 3">
    <name type="scientific">Rhynchospora pubera</name>
    <dbReference type="NCBI Taxonomy" id="906938"/>
    <lineage>
        <taxon>Eukaryota</taxon>
        <taxon>Viridiplantae</taxon>
        <taxon>Streptophyta</taxon>
        <taxon>Embryophyta</taxon>
        <taxon>Tracheophyta</taxon>
        <taxon>Spermatophyta</taxon>
        <taxon>Magnoliopsida</taxon>
        <taxon>Liliopsida</taxon>
        <taxon>Poales</taxon>
        <taxon>Cyperaceae</taxon>
        <taxon>Cyperoideae</taxon>
        <taxon>Rhynchosporeae</taxon>
        <taxon>Rhynchospora</taxon>
    </lineage>
</organism>
<comment type="caution">
    <text evidence="2">The sequence shown here is derived from an EMBL/GenBank/DDBJ whole genome shotgun (WGS) entry which is preliminary data.</text>
</comment>
<dbReference type="PANTHER" id="PTHR38932">
    <property type="entry name" value="BNAC03G64660D PROTEIN"/>
    <property type="match status" value="1"/>
</dbReference>
<proteinExistence type="predicted"/>
<feature type="compositionally biased region" description="Basic and acidic residues" evidence="1">
    <location>
        <begin position="25"/>
        <end position="34"/>
    </location>
</feature>
<evidence type="ECO:0000313" key="2">
    <source>
        <dbReference type="EMBL" id="KAJ4733708.1"/>
    </source>
</evidence>
<protein>
    <submittedName>
        <fullName evidence="2">Striated muscle preferentially expressed protein kinase</fullName>
    </submittedName>
</protein>
<accession>A0AAV8ASW4</accession>
<dbReference type="PANTHER" id="PTHR38932:SF1">
    <property type="entry name" value="DUF4005 DOMAIN-CONTAINING PROTEIN"/>
    <property type="match status" value="1"/>
</dbReference>
<keyword evidence="2" id="KW-0418">Kinase</keyword>
<gene>
    <name evidence="2" type="ORF">LUZ62_001150</name>
</gene>
<dbReference type="GO" id="GO:0016301">
    <property type="term" value="F:kinase activity"/>
    <property type="evidence" value="ECO:0007669"/>
    <property type="project" value="UniProtKB-KW"/>
</dbReference>
<dbReference type="AlphaFoldDB" id="A0AAV8ASW4"/>
<reference evidence="2" key="1">
    <citation type="submission" date="2022-08" db="EMBL/GenBank/DDBJ databases">
        <authorList>
            <person name="Marques A."/>
        </authorList>
    </citation>
    <scope>NUCLEOTIDE SEQUENCE</scope>
    <source>
        <strain evidence="2">RhyPub2mFocal</strain>
        <tissue evidence="2">Leaves</tissue>
    </source>
</reference>
<name>A0AAV8ASW4_9POAL</name>
<feature type="compositionally biased region" description="Polar residues" evidence="1">
    <location>
        <begin position="56"/>
        <end position="91"/>
    </location>
</feature>
<evidence type="ECO:0000313" key="3">
    <source>
        <dbReference type="Proteomes" id="UP001140206"/>
    </source>
</evidence>
<dbReference type="EMBL" id="JAMFTS010005337">
    <property type="protein sequence ID" value="KAJ4733708.1"/>
    <property type="molecule type" value="Genomic_DNA"/>
</dbReference>
<feature type="compositionally biased region" description="Basic and acidic residues" evidence="1">
    <location>
        <begin position="92"/>
        <end position="102"/>
    </location>
</feature>
<dbReference type="Proteomes" id="UP001140206">
    <property type="component" value="Unassembled WGS sequence"/>
</dbReference>
<feature type="region of interest" description="Disordered" evidence="1">
    <location>
        <begin position="130"/>
        <end position="182"/>
    </location>
</feature>
<evidence type="ECO:0000256" key="1">
    <source>
        <dbReference type="SAM" id="MobiDB-lite"/>
    </source>
</evidence>
<keyword evidence="2" id="KW-0808">Transferase</keyword>
<keyword evidence="3" id="KW-1185">Reference proteome</keyword>
<sequence length="194" mass="21491">MYPRLKVRSDDDPISLEVDQNSNSDSDRSVERTAESTVEYLSLEGHQSLKSPIKKGSNSVKRPHTSCATPPRSISKSYPVSFTSTPITTTEKQGKNNGDKVDSPNLLFRPRAVVSSRENDDLIALQNRRTEKTPPRVKKCNINPSPNRKGRNENKILRSVPVSAKKPQTQVPSTVKKKEGNGTTKMVAVIARPN</sequence>
<feature type="region of interest" description="Disordered" evidence="1">
    <location>
        <begin position="1"/>
        <end position="106"/>
    </location>
</feature>